<dbReference type="Proteomes" id="UP000282617">
    <property type="component" value="Unassembled WGS sequence"/>
</dbReference>
<gene>
    <name evidence="4" type="primary">dps</name>
    <name evidence="4" type="ORF">D8872_00460</name>
</gene>
<dbReference type="SUPFAM" id="SSF47240">
    <property type="entry name" value="Ferritin-like"/>
    <property type="match status" value="1"/>
</dbReference>
<dbReference type="InterPro" id="IPR002177">
    <property type="entry name" value="DPS_DNA-bd"/>
</dbReference>
<dbReference type="InterPro" id="IPR008331">
    <property type="entry name" value="Ferritin_DPS_dom"/>
</dbReference>
<dbReference type="EC" id="1.16.-.-" evidence="4"/>
<evidence type="ECO:0000313" key="5">
    <source>
        <dbReference type="Proteomes" id="UP000282617"/>
    </source>
</evidence>
<evidence type="ECO:0000256" key="2">
    <source>
        <dbReference type="RuleBase" id="RU003875"/>
    </source>
</evidence>
<sequence length="171" mass="19317">MTQVKHGAAADVATFTNQNSLPKTKAVLNQVVSDLYTARIALHQVHWYMRGAGFMVWHPKMDEYMDTIDETLDEVSERLITLGGKPYSTLTEFIQHSNIEEKAGEFSKNVEESLERVIEIFRYLTDLYQEALDVTDEEGDDVTNDIFVGAKADLEKTIWMLTAELGQAPGL</sequence>
<dbReference type="InterPro" id="IPR009078">
    <property type="entry name" value="Ferritin-like_SF"/>
</dbReference>
<comment type="similarity">
    <text evidence="1 2">Belongs to the Dps family.</text>
</comment>
<dbReference type="PRINTS" id="PR01346">
    <property type="entry name" value="HELNAPAPROT"/>
</dbReference>
<dbReference type="Gene3D" id="1.20.1260.10">
    <property type="match status" value="1"/>
</dbReference>
<dbReference type="PANTHER" id="PTHR42932:SF1">
    <property type="entry name" value="GENERAL STRESS PROTEIN 20U"/>
    <property type="match status" value="1"/>
</dbReference>
<dbReference type="CDD" id="cd01043">
    <property type="entry name" value="DPS"/>
    <property type="match status" value="1"/>
</dbReference>
<dbReference type="GO" id="GO:0008199">
    <property type="term" value="F:ferric iron binding"/>
    <property type="evidence" value="ECO:0007669"/>
    <property type="project" value="InterPro"/>
</dbReference>
<evidence type="ECO:0000313" key="4">
    <source>
        <dbReference type="EMBL" id="RSI45682.1"/>
    </source>
</evidence>
<evidence type="ECO:0000256" key="1">
    <source>
        <dbReference type="ARBA" id="ARBA00009497"/>
    </source>
</evidence>
<dbReference type="EMBL" id="RJNA01000001">
    <property type="protein sequence ID" value="RSI45682.1"/>
    <property type="molecule type" value="Genomic_DNA"/>
</dbReference>
<dbReference type="PANTHER" id="PTHR42932">
    <property type="entry name" value="GENERAL STRESS PROTEIN 20U"/>
    <property type="match status" value="1"/>
</dbReference>
<dbReference type="Pfam" id="PF00210">
    <property type="entry name" value="Ferritin"/>
    <property type="match status" value="1"/>
</dbReference>
<keyword evidence="4" id="KW-0560">Oxidoreductase</keyword>
<dbReference type="PIRSF" id="PIRSF005900">
    <property type="entry name" value="Dps"/>
    <property type="match status" value="1"/>
</dbReference>
<dbReference type="InterPro" id="IPR012347">
    <property type="entry name" value="Ferritin-like"/>
</dbReference>
<feature type="domain" description="Ferritin/DPS" evidence="3">
    <location>
        <begin position="26"/>
        <end position="167"/>
    </location>
</feature>
<reference evidence="4 5" key="1">
    <citation type="submission" date="2018-11" db="EMBL/GenBank/DDBJ databases">
        <title>Species Designations Belie Phenotypic and Genotypic Heterogeneity in Oral Streptococci.</title>
        <authorList>
            <person name="Velsko I."/>
        </authorList>
    </citation>
    <scope>NUCLEOTIDE SEQUENCE [LARGE SCALE GENOMIC DNA]</scope>
    <source>
        <strain evidence="4 5">BCC51</strain>
    </source>
</reference>
<dbReference type="RefSeq" id="WP_125389579.1">
    <property type="nucleotide sequence ID" value="NZ_RJNA01000001.1"/>
</dbReference>
<protein>
    <submittedName>
        <fullName evidence="4">DNA protection during starvation protein</fullName>
        <ecNumber evidence="4">1.16.-.-</ecNumber>
    </submittedName>
</protein>
<organism evidence="4 5">
    <name type="scientific">Streptococcus cristatus</name>
    <dbReference type="NCBI Taxonomy" id="45634"/>
    <lineage>
        <taxon>Bacteria</taxon>
        <taxon>Bacillati</taxon>
        <taxon>Bacillota</taxon>
        <taxon>Bacilli</taxon>
        <taxon>Lactobacillales</taxon>
        <taxon>Streptococcaceae</taxon>
        <taxon>Streptococcus</taxon>
    </lineage>
</organism>
<comment type="caution">
    <text evidence="4">The sequence shown here is derived from an EMBL/GenBank/DDBJ whole genome shotgun (WGS) entry which is preliminary data.</text>
</comment>
<accession>A0A3R9IB50</accession>
<name>A0A3R9IB50_STRCR</name>
<dbReference type="AlphaFoldDB" id="A0A3R9IB50"/>
<proteinExistence type="inferred from homology"/>
<dbReference type="GO" id="GO:0016491">
    <property type="term" value="F:oxidoreductase activity"/>
    <property type="evidence" value="ECO:0007669"/>
    <property type="project" value="UniProtKB-KW"/>
</dbReference>
<evidence type="ECO:0000259" key="3">
    <source>
        <dbReference type="Pfam" id="PF00210"/>
    </source>
</evidence>